<accession>A0A166Z5F9</accession>
<dbReference type="EMBL" id="LFIV01000002">
    <property type="protein sequence ID" value="KZL78461.1"/>
    <property type="molecule type" value="Genomic_DNA"/>
</dbReference>
<evidence type="ECO:0000313" key="4">
    <source>
        <dbReference type="Proteomes" id="UP000076552"/>
    </source>
</evidence>
<feature type="compositionally biased region" description="Low complexity" evidence="1">
    <location>
        <begin position="164"/>
        <end position="174"/>
    </location>
</feature>
<reference evidence="3 4" key="1">
    <citation type="submission" date="2015-06" db="EMBL/GenBank/DDBJ databases">
        <title>Survival trade-offs in plant roots during colonization by closely related pathogenic and mutualistic fungi.</title>
        <authorList>
            <person name="Hacquard S."/>
            <person name="Kracher B."/>
            <person name="Hiruma K."/>
            <person name="Weinman A."/>
            <person name="Muench P."/>
            <person name="Garrido Oter R."/>
            <person name="Ver Loren van Themaat E."/>
            <person name="Dallerey J.-F."/>
            <person name="Damm U."/>
            <person name="Henrissat B."/>
            <person name="Lespinet O."/>
            <person name="Thon M."/>
            <person name="Kemen E."/>
            <person name="McHardy A.C."/>
            <person name="Schulze-Lefert P."/>
            <person name="O'Connell R.J."/>
        </authorList>
    </citation>
    <scope>NUCLEOTIDE SEQUENCE [LARGE SCALE GENOMIC DNA]</scope>
    <source>
        <strain evidence="3 4">0861</strain>
    </source>
</reference>
<gene>
    <name evidence="3" type="ORF">CT0861_05471</name>
</gene>
<protein>
    <recommendedName>
        <fullName evidence="5">Secreted protein</fullName>
    </recommendedName>
</protein>
<name>A0A166Z5F9_9PEZI</name>
<feature type="region of interest" description="Disordered" evidence="1">
    <location>
        <begin position="152"/>
        <end position="174"/>
    </location>
</feature>
<feature type="signal peptide" evidence="2">
    <location>
        <begin position="1"/>
        <end position="21"/>
    </location>
</feature>
<dbReference type="Proteomes" id="UP000076552">
    <property type="component" value="Unassembled WGS sequence"/>
</dbReference>
<feature type="chain" id="PRO_5007883108" description="Secreted protein" evidence="2">
    <location>
        <begin position="22"/>
        <end position="197"/>
    </location>
</feature>
<keyword evidence="2" id="KW-0732">Signal</keyword>
<sequence>MRLVTFTIYTLLASYTTCVATVPTGLSTNSITPSMMLCRAASDATLLPASQLSHSNLDTRSSCTLPTVCRPELLPSSKTTSSVPFSSRHSSSSFSFCTLPLLKSLLNSFIASPNASSPYASLSVDDRAVMARTKPSRRWGKSVSRTGTMRNALRQPTSCRSADHVSSPSAGSSSFAFRLSRSEGTRVVAIGLIFLVR</sequence>
<organism evidence="3 4">
    <name type="scientific">Colletotrichum tofieldiae</name>
    <dbReference type="NCBI Taxonomy" id="708197"/>
    <lineage>
        <taxon>Eukaryota</taxon>
        <taxon>Fungi</taxon>
        <taxon>Dikarya</taxon>
        <taxon>Ascomycota</taxon>
        <taxon>Pezizomycotina</taxon>
        <taxon>Sordariomycetes</taxon>
        <taxon>Hypocreomycetidae</taxon>
        <taxon>Glomerellales</taxon>
        <taxon>Glomerellaceae</taxon>
        <taxon>Colletotrichum</taxon>
        <taxon>Colletotrichum spaethianum species complex</taxon>
    </lineage>
</organism>
<evidence type="ECO:0000313" key="3">
    <source>
        <dbReference type="EMBL" id="KZL78461.1"/>
    </source>
</evidence>
<keyword evidence="4" id="KW-1185">Reference proteome</keyword>
<evidence type="ECO:0008006" key="5">
    <source>
        <dbReference type="Google" id="ProtNLM"/>
    </source>
</evidence>
<evidence type="ECO:0000256" key="1">
    <source>
        <dbReference type="SAM" id="MobiDB-lite"/>
    </source>
</evidence>
<evidence type="ECO:0000256" key="2">
    <source>
        <dbReference type="SAM" id="SignalP"/>
    </source>
</evidence>
<comment type="caution">
    <text evidence="3">The sequence shown here is derived from an EMBL/GenBank/DDBJ whole genome shotgun (WGS) entry which is preliminary data.</text>
</comment>
<proteinExistence type="predicted"/>
<dbReference type="AlphaFoldDB" id="A0A166Z5F9"/>